<proteinExistence type="predicted"/>
<protein>
    <recommendedName>
        <fullName evidence="5">SH3 domain-containing protein</fullName>
    </recommendedName>
</protein>
<feature type="chain" id="PRO_5041328950" description="SH3 domain-containing protein" evidence="2">
    <location>
        <begin position="18"/>
        <end position="118"/>
    </location>
</feature>
<reference evidence="3 4" key="1">
    <citation type="submission" date="2023-08" db="EMBL/GenBank/DDBJ databases">
        <title>Pleionea litopenaei sp. nov., isolated from stomach of juvenile Litopenaeus vannamei.</title>
        <authorList>
            <person name="Rho A.M."/>
            <person name="Hwang C.Y."/>
        </authorList>
    </citation>
    <scope>NUCLEOTIDE SEQUENCE [LARGE SCALE GENOMIC DNA]</scope>
    <source>
        <strain evidence="3 4">HL-JVS1</strain>
    </source>
</reference>
<feature type="region of interest" description="Disordered" evidence="1">
    <location>
        <begin position="92"/>
        <end position="118"/>
    </location>
</feature>
<feature type="signal peptide" evidence="2">
    <location>
        <begin position="1"/>
        <end position="17"/>
    </location>
</feature>
<organism evidence="3 4">
    <name type="scientific">Pleionea litopenaei</name>
    <dbReference type="NCBI Taxonomy" id="3070815"/>
    <lineage>
        <taxon>Bacteria</taxon>
        <taxon>Pseudomonadati</taxon>
        <taxon>Pseudomonadota</taxon>
        <taxon>Gammaproteobacteria</taxon>
        <taxon>Oceanospirillales</taxon>
        <taxon>Pleioneaceae</taxon>
        <taxon>Pleionea</taxon>
    </lineage>
</organism>
<dbReference type="AlphaFoldDB" id="A0AA51RT05"/>
<evidence type="ECO:0008006" key="5">
    <source>
        <dbReference type="Google" id="ProtNLM"/>
    </source>
</evidence>
<keyword evidence="4" id="KW-1185">Reference proteome</keyword>
<feature type="compositionally biased region" description="Acidic residues" evidence="1">
    <location>
        <begin position="102"/>
        <end position="112"/>
    </location>
</feature>
<evidence type="ECO:0000313" key="4">
    <source>
        <dbReference type="Proteomes" id="UP001239782"/>
    </source>
</evidence>
<dbReference type="RefSeq" id="WP_309202183.1">
    <property type="nucleotide sequence ID" value="NZ_CP133548.1"/>
</dbReference>
<evidence type="ECO:0000256" key="2">
    <source>
        <dbReference type="SAM" id="SignalP"/>
    </source>
</evidence>
<evidence type="ECO:0000256" key="1">
    <source>
        <dbReference type="SAM" id="MobiDB-lite"/>
    </source>
</evidence>
<dbReference type="KEGG" id="plei:Q9312_17695"/>
<dbReference type="Proteomes" id="UP001239782">
    <property type="component" value="Chromosome"/>
</dbReference>
<dbReference type="EMBL" id="CP133548">
    <property type="protein sequence ID" value="WMS87045.1"/>
    <property type="molecule type" value="Genomic_DNA"/>
</dbReference>
<sequence length="118" mass="12987">MKVILSLTALLASSVYAIDNQSTVCSFGENTRKIELVYPNQTELPCEVHYTKGEETKVLWKASGETGFCEAKYASFVEKQVSWGFSCKDMSTKAESAPEPEASSEPEAEETSSEEKDS</sequence>
<accession>A0AA51RT05</accession>
<keyword evidence="2" id="KW-0732">Signal</keyword>
<gene>
    <name evidence="3" type="ORF">Q9312_17695</name>
</gene>
<name>A0AA51RT05_9GAMM</name>
<evidence type="ECO:0000313" key="3">
    <source>
        <dbReference type="EMBL" id="WMS87045.1"/>
    </source>
</evidence>